<dbReference type="InterPro" id="IPR036188">
    <property type="entry name" value="FAD/NAD-bd_sf"/>
</dbReference>
<dbReference type="OrthoDB" id="9814556at2"/>
<dbReference type="EMBL" id="FQZL01000008">
    <property type="protein sequence ID" value="SHI90554.1"/>
    <property type="molecule type" value="Genomic_DNA"/>
</dbReference>
<dbReference type="SUPFAM" id="SSF51905">
    <property type="entry name" value="FAD/NAD(P)-binding domain"/>
    <property type="match status" value="1"/>
</dbReference>
<dbReference type="AlphaFoldDB" id="A0A1M6EYM0"/>
<accession>A0A1M6EYM0</accession>
<dbReference type="Proteomes" id="UP000184052">
    <property type="component" value="Unassembled WGS sequence"/>
</dbReference>
<dbReference type="Gene3D" id="3.50.50.60">
    <property type="entry name" value="FAD/NAD(P)-binding domain"/>
    <property type="match status" value="1"/>
</dbReference>
<dbReference type="Pfam" id="PF01593">
    <property type="entry name" value="Amino_oxidase"/>
    <property type="match status" value="1"/>
</dbReference>
<feature type="domain" description="Amine oxidase" evidence="2">
    <location>
        <begin position="14"/>
        <end position="252"/>
    </location>
</feature>
<dbReference type="STRING" id="1121476.SAMN02745751_01290"/>
<evidence type="ECO:0000313" key="4">
    <source>
        <dbReference type="Proteomes" id="UP000184052"/>
    </source>
</evidence>
<dbReference type="GO" id="GO:0016491">
    <property type="term" value="F:oxidoreductase activity"/>
    <property type="evidence" value="ECO:0007669"/>
    <property type="project" value="InterPro"/>
</dbReference>
<dbReference type="PANTHER" id="PTHR43734">
    <property type="entry name" value="PHYTOENE DESATURASE"/>
    <property type="match status" value="1"/>
</dbReference>
<evidence type="ECO:0000259" key="2">
    <source>
        <dbReference type="Pfam" id="PF01593"/>
    </source>
</evidence>
<protein>
    <submittedName>
        <fullName evidence="3">Phytoene dehydrogenase-related protein</fullName>
    </submittedName>
</protein>
<reference evidence="3 4" key="1">
    <citation type="submission" date="2016-11" db="EMBL/GenBank/DDBJ databases">
        <authorList>
            <person name="Jaros S."/>
            <person name="Januszkiewicz K."/>
            <person name="Wedrychowicz H."/>
        </authorList>
    </citation>
    <scope>NUCLEOTIDE SEQUENCE [LARGE SCALE GENOMIC DNA]</scope>
    <source>
        <strain evidence="3 4">DSM 17477</strain>
    </source>
</reference>
<dbReference type="PANTHER" id="PTHR43734:SF1">
    <property type="entry name" value="PHYTOENE DESATURASE"/>
    <property type="match status" value="1"/>
</dbReference>
<comment type="similarity">
    <text evidence="1">Belongs to the carotenoid/retinoid oxidoreductase family. CrtN subfamily.</text>
</comment>
<proteinExistence type="inferred from homology"/>
<dbReference type="Gene3D" id="3.90.660.50">
    <property type="match status" value="1"/>
</dbReference>
<sequence>MNKFDSIIIGSGVGGLSTALLLANEGKKVLVLEKNELLGGRLTSYTRDGFTVDLGVHVISRSNKGPLGEVFDRVGLETGLEFQKLRPVTSYNGKIFVFPHDLKDMMPEEEFNALMKFMVDIREMTDEEVSSYDDISIDEFLKKYTDNDMASSCVFNMAQIYTCLSSWLVSAGEFMRCMRYEAAARASGYPIGGCGAITNAYVKAIESKGGEIKNNAKVDSIVIEDNRAVGVKVGDIIYEADTVISNADIKATVFNLVGQDYFDSDYIKYVKDLEYSWTGPVVRVALDEKISDIKMLTQFGSLKQKEYYGNMEKGIMPDELNLFLVCPSNFSPTVAPEGKQLINFATPIPLGLPKNIVDNLQEAMIKTVEKYIPDLREHILWMEYTTTNELCASLGEMGAGIGIGQRVGQVGKKRPSNKTSIDGLYLVGAEAGGSGVGIELAINSALELFDNYL</sequence>
<dbReference type="InterPro" id="IPR002937">
    <property type="entry name" value="Amino_oxidase"/>
</dbReference>
<keyword evidence="4" id="KW-1185">Reference proteome</keyword>
<gene>
    <name evidence="3" type="ORF">SAMN02745751_01290</name>
</gene>
<evidence type="ECO:0000256" key="1">
    <source>
        <dbReference type="ARBA" id="ARBA00038322"/>
    </source>
</evidence>
<organism evidence="3 4">
    <name type="scientific">Dethiosulfatibacter aminovorans DSM 17477</name>
    <dbReference type="NCBI Taxonomy" id="1121476"/>
    <lineage>
        <taxon>Bacteria</taxon>
        <taxon>Bacillati</taxon>
        <taxon>Bacillota</taxon>
        <taxon>Tissierellia</taxon>
        <taxon>Dethiosulfatibacter</taxon>
    </lineage>
</organism>
<name>A0A1M6EYM0_9FIRM</name>
<dbReference type="RefSeq" id="WP_073048766.1">
    <property type="nucleotide sequence ID" value="NZ_FQZL01000008.1"/>
</dbReference>
<evidence type="ECO:0000313" key="3">
    <source>
        <dbReference type="EMBL" id="SHI90554.1"/>
    </source>
</evidence>